<dbReference type="SUPFAM" id="SSF51246">
    <property type="entry name" value="Rudiment single hybrid motif"/>
    <property type="match status" value="1"/>
</dbReference>
<dbReference type="GO" id="GO:0005524">
    <property type="term" value="F:ATP binding"/>
    <property type="evidence" value="ECO:0007669"/>
    <property type="project" value="UniProtKB-UniRule"/>
</dbReference>
<dbReference type="NCBIfam" id="NF004675">
    <property type="entry name" value="PRK06019.1-1"/>
    <property type="match status" value="1"/>
</dbReference>
<comment type="catalytic activity">
    <reaction evidence="5 6">
        <text>5-amino-1-(5-phospho-beta-D-ribosyl)imidazole + hydrogencarbonate + ATP = 5-carboxyamino-1-(5-phospho-D-ribosyl)imidazole + ADP + phosphate + 2 H(+)</text>
        <dbReference type="Rhea" id="RHEA:19317"/>
        <dbReference type="ChEBI" id="CHEBI:15378"/>
        <dbReference type="ChEBI" id="CHEBI:17544"/>
        <dbReference type="ChEBI" id="CHEBI:30616"/>
        <dbReference type="ChEBI" id="CHEBI:43474"/>
        <dbReference type="ChEBI" id="CHEBI:58730"/>
        <dbReference type="ChEBI" id="CHEBI:137981"/>
        <dbReference type="ChEBI" id="CHEBI:456216"/>
        <dbReference type="EC" id="6.3.4.18"/>
    </reaction>
</comment>
<dbReference type="SUPFAM" id="SSF52440">
    <property type="entry name" value="PreATP-grasp domain"/>
    <property type="match status" value="1"/>
</dbReference>
<dbReference type="AlphaFoldDB" id="G0AFV7"/>
<evidence type="ECO:0000313" key="10">
    <source>
        <dbReference type="Proteomes" id="UP000008392"/>
    </source>
</evidence>
<keyword evidence="2 5" id="KW-0547">Nucleotide-binding</keyword>
<dbReference type="InterPro" id="IPR011054">
    <property type="entry name" value="Rudment_hybrid_motif"/>
</dbReference>
<reference evidence="10" key="6">
    <citation type="submission" date="2011-05" db="EMBL/GenBank/DDBJ databases">
        <title>Complete sequence of Collimonas fungivorans Ter331.</title>
        <authorList>
            <person name="Leveau J.H."/>
        </authorList>
    </citation>
    <scope>NUCLEOTIDE SEQUENCE [LARGE SCALE GENOMIC DNA]</scope>
    <source>
        <strain evidence="10">Ter331</strain>
    </source>
</reference>
<dbReference type="InterPro" id="IPR040686">
    <property type="entry name" value="PurK_C"/>
</dbReference>
<dbReference type="Pfam" id="PF02222">
    <property type="entry name" value="ATP-grasp"/>
    <property type="match status" value="1"/>
</dbReference>
<name>G0AFV7_COLFT</name>
<evidence type="ECO:0000313" key="9">
    <source>
        <dbReference type="EMBL" id="AEK63607.1"/>
    </source>
</evidence>
<keyword evidence="10" id="KW-1185">Reference proteome</keyword>
<organism evidence="9 10">
    <name type="scientific">Collimonas fungivorans (strain Ter331)</name>
    <dbReference type="NCBI Taxonomy" id="1005048"/>
    <lineage>
        <taxon>Bacteria</taxon>
        <taxon>Pseudomonadati</taxon>
        <taxon>Pseudomonadota</taxon>
        <taxon>Betaproteobacteria</taxon>
        <taxon>Burkholderiales</taxon>
        <taxon>Oxalobacteraceae</taxon>
        <taxon>Collimonas</taxon>
    </lineage>
</organism>
<keyword evidence="9" id="KW-0456">Lyase</keyword>
<dbReference type="GO" id="GO:0005829">
    <property type="term" value="C:cytosol"/>
    <property type="evidence" value="ECO:0007669"/>
    <property type="project" value="TreeGrafter"/>
</dbReference>
<dbReference type="FunFam" id="3.30.470.20:FF:000029">
    <property type="entry name" value="N5-carboxyaminoimidazole ribonucleotide synthase"/>
    <property type="match status" value="1"/>
</dbReference>
<comment type="similarity">
    <text evidence="5 6">Belongs to the PurK/PurT family.</text>
</comment>
<reference evidence="9 10" key="1">
    <citation type="journal article" date="2004" name="Environ. Microbiol.">
        <title>Phylogeny-function analysis of (meta)genomic libraries: screening for expression of ribosomal RNA genes by large-insert library fluorescent in situ hybridization (LIL-FISH).</title>
        <authorList>
            <person name="Leveau J.H."/>
            <person name="Gerards S."/>
            <person name="de Boer W."/>
            <person name="van Veen J.A."/>
        </authorList>
    </citation>
    <scope>NUCLEOTIDE SEQUENCE [LARGE SCALE GENOMIC DNA]</scope>
    <source>
        <strain evidence="9 10">Ter331</strain>
    </source>
</reference>
<comment type="subunit">
    <text evidence="5 6">Homodimer.</text>
</comment>
<evidence type="ECO:0000256" key="4">
    <source>
        <dbReference type="ARBA" id="ARBA00022840"/>
    </source>
</evidence>
<feature type="binding site" evidence="5">
    <location>
        <position position="208"/>
    </location>
    <ligand>
        <name>ATP</name>
        <dbReference type="ChEBI" id="CHEBI:30616"/>
    </ligand>
</feature>
<feature type="binding site" evidence="5">
    <location>
        <position position="231"/>
    </location>
    <ligand>
        <name>ATP</name>
        <dbReference type="ChEBI" id="CHEBI:30616"/>
    </ligand>
</feature>
<feature type="binding site" evidence="5">
    <location>
        <position position="122"/>
    </location>
    <ligand>
        <name>ATP</name>
        <dbReference type="ChEBI" id="CHEBI:30616"/>
    </ligand>
</feature>
<dbReference type="EC" id="6.3.4.18" evidence="5 6"/>
<dbReference type="KEGG" id="cfu:CFU_3783"/>
<dbReference type="InterPro" id="IPR005875">
    <property type="entry name" value="PurK"/>
</dbReference>
<dbReference type="Pfam" id="PF22660">
    <property type="entry name" value="RS_preATP-grasp-like"/>
    <property type="match status" value="1"/>
</dbReference>
<evidence type="ECO:0000259" key="8">
    <source>
        <dbReference type="PROSITE" id="PS50975"/>
    </source>
</evidence>
<comment type="function">
    <text evidence="6">Catalyzes the ATP-dependent conversion of 5-aminoimidazole ribonucleotide (AIR) and HCO(3)- to N5-carboxyaminoimidazole ribonucleotide (N5-CAIR).</text>
</comment>
<reference evidence="9 10" key="3">
    <citation type="journal article" date="2008" name="FEMS Microbiol. Ecol.">
        <title>Identification and characterization of genes underlying chitinolysis in Collimonas fungivorans Ter331.</title>
        <authorList>
            <person name="Fritsche K."/>
            <person name="de Boer W."/>
            <person name="Gerards S."/>
            <person name="van den Berg M."/>
            <person name="van Veen J.A."/>
            <person name="Leveau J.H."/>
        </authorList>
    </citation>
    <scope>NUCLEOTIDE SEQUENCE [LARGE SCALE GENOMIC DNA]</scope>
    <source>
        <strain evidence="9 10">Ter331</strain>
    </source>
</reference>
<dbReference type="NCBIfam" id="NF004679">
    <property type="entry name" value="PRK06019.1-5"/>
    <property type="match status" value="1"/>
</dbReference>
<dbReference type="Gene3D" id="3.30.1490.20">
    <property type="entry name" value="ATP-grasp fold, A domain"/>
    <property type="match status" value="1"/>
</dbReference>
<keyword evidence="4 5" id="KW-0067">ATP-binding</keyword>
<dbReference type="NCBIfam" id="TIGR01161">
    <property type="entry name" value="purK"/>
    <property type="match status" value="1"/>
</dbReference>
<dbReference type="GO" id="GO:0006189">
    <property type="term" value="P:'de novo' IMP biosynthetic process"/>
    <property type="evidence" value="ECO:0007669"/>
    <property type="project" value="UniProtKB-UniRule"/>
</dbReference>
<protein>
    <recommendedName>
        <fullName evidence="5 6">N5-carboxyaminoimidazole ribonucleotide synthase</fullName>
        <shortName evidence="5 6">N5-CAIR synthase</shortName>
        <ecNumber evidence="5 6">6.3.4.18</ecNumber>
    </recommendedName>
    <alternativeName>
        <fullName evidence="5 6">5-(carboxyamino)imidazole ribonucleotide synthetase</fullName>
    </alternativeName>
</protein>
<dbReference type="HOGENOM" id="CLU_011534_0_1_4"/>
<evidence type="ECO:0000256" key="5">
    <source>
        <dbReference type="HAMAP-Rule" id="MF_01928"/>
    </source>
</evidence>
<reference evidence="9 10" key="5">
    <citation type="journal article" date="2011" name="ISME J.">
        <title>Dual transcriptional profiling of a bacterial/fungal confrontation: Collimonas fungivorans versus Aspergillus niger.</title>
        <authorList>
            <person name="Mela F."/>
            <person name="Fritsche K."/>
            <person name="de Boer W."/>
            <person name="van Veen J.A."/>
            <person name="de Graaff L.H."/>
            <person name="van den Berg M."/>
            <person name="Leveau J.H."/>
        </authorList>
    </citation>
    <scope>NUCLEOTIDE SEQUENCE [LARGE SCALE GENOMIC DNA]</scope>
    <source>
        <strain evidence="9 10">Ter331</strain>
    </source>
</reference>
<dbReference type="Pfam" id="PF17769">
    <property type="entry name" value="PurK_C"/>
    <property type="match status" value="1"/>
</dbReference>
<dbReference type="PROSITE" id="PS50975">
    <property type="entry name" value="ATP_GRASP"/>
    <property type="match status" value="1"/>
</dbReference>
<dbReference type="Gene3D" id="3.30.470.20">
    <property type="entry name" value="ATP-grasp fold, B domain"/>
    <property type="match status" value="1"/>
</dbReference>
<dbReference type="InterPro" id="IPR013815">
    <property type="entry name" value="ATP_grasp_subdomain_1"/>
</dbReference>
<dbReference type="Gene3D" id="3.40.50.20">
    <property type="match status" value="1"/>
</dbReference>
<gene>
    <name evidence="5 6 9" type="primary">purK</name>
    <name evidence="9" type="ordered locus">CFU_3783</name>
</gene>
<feature type="binding site" evidence="5">
    <location>
        <begin position="170"/>
        <end position="176"/>
    </location>
    <ligand>
        <name>ATP</name>
        <dbReference type="ChEBI" id="CHEBI:30616"/>
    </ligand>
</feature>
<comment type="function">
    <text evidence="5">Catalyzes the ATP-dependent conversion of 5-aminoimidazole ribonucleotide (AIR) and HCO(3)(-) to N5-carboxyaminoimidazole ribonucleotide (N5-CAIR).</text>
</comment>
<dbReference type="Proteomes" id="UP000008392">
    <property type="component" value="Chromosome"/>
</dbReference>
<dbReference type="InterPro" id="IPR011761">
    <property type="entry name" value="ATP-grasp"/>
</dbReference>
<keyword evidence="3 5" id="KW-0658">Purine biosynthesis</keyword>
<dbReference type="PANTHER" id="PTHR11609:SF5">
    <property type="entry name" value="PHOSPHORIBOSYLAMINOIMIDAZOLE CARBOXYLASE"/>
    <property type="match status" value="1"/>
</dbReference>
<dbReference type="InterPro" id="IPR003135">
    <property type="entry name" value="ATP-grasp_carboxylate-amine"/>
</dbReference>
<evidence type="ECO:0000256" key="6">
    <source>
        <dbReference type="RuleBase" id="RU361200"/>
    </source>
</evidence>
<feature type="region of interest" description="Disordered" evidence="7">
    <location>
        <begin position="1"/>
        <end position="23"/>
    </location>
</feature>
<reference evidence="9 10" key="2">
    <citation type="journal article" date="2006" name="J. Microbiol. Methods">
        <title>Genomic flank-sequencing of plasposon insertion sites for rapid identification of functional genes.</title>
        <authorList>
            <person name="Leveau J.H."/>
            <person name="Gerards S."/>
            <person name="Fritsche K."/>
            <person name="Zondag G."/>
            <person name="van Veen J.A."/>
        </authorList>
    </citation>
    <scope>NUCLEOTIDE SEQUENCE [LARGE SCALE GENOMIC DNA]</scope>
    <source>
        <strain evidence="9 10">Ter331</strain>
    </source>
</reference>
<dbReference type="EMBL" id="CP002745">
    <property type="protein sequence ID" value="AEK63607.1"/>
    <property type="molecule type" value="Genomic_DNA"/>
</dbReference>
<dbReference type="InterPro" id="IPR016185">
    <property type="entry name" value="PreATP-grasp_dom_sf"/>
</dbReference>
<reference evidence="9 10" key="4">
    <citation type="journal article" date="2010" name="Environ. Microbiol.">
        <title>The bacterial genus Collimonas: mycophagy, weathering and other adaptive solutions to life in oligotrophic soil environments.</title>
        <authorList>
            <person name="Leveau J.H."/>
            <person name="Uroz S."/>
            <person name="de Boer W."/>
        </authorList>
    </citation>
    <scope>NUCLEOTIDE SEQUENCE [LARGE SCALE GENOMIC DNA]</scope>
    <source>
        <strain evidence="9 10">Ter331</strain>
    </source>
</reference>
<evidence type="ECO:0000256" key="2">
    <source>
        <dbReference type="ARBA" id="ARBA00022741"/>
    </source>
</evidence>
<keyword evidence="1 5" id="KW-0436">Ligase</keyword>
<dbReference type="InterPro" id="IPR054350">
    <property type="entry name" value="PurT/PurK_preATP-grasp"/>
</dbReference>
<dbReference type="PANTHER" id="PTHR11609">
    <property type="entry name" value="PURINE BIOSYNTHESIS PROTEIN 6/7, PUR6/7"/>
    <property type="match status" value="1"/>
</dbReference>
<dbReference type="GO" id="GO:0046872">
    <property type="term" value="F:metal ion binding"/>
    <property type="evidence" value="ECO:0007669"/>
    <property type="project" value="InterPro"/>
</dbReference>
<dbReference type="HAMAP" id="MF_01928">
    <property type="entry name" value="PurK"/>
    <property type="match status" value="1"/>
</dbReference>
<accession>G0AFV7</accession>
<dbReference type="STRING" id="1005048.CFU_3783"/>
<feature type="domain" description="ATP-grasp" evidence="8">
    <location>
        <begin position="130"/>
        <end position="316"/>
    </location>
</feature>
<evidence type="ECO:0000256" key="3">
    <source>
        <dbReference type="ARBA" id="ARBA00022755"/>
    </source>
</evidence>
<dbReference type="SUPFAM" id="SSF56059">
    <property type="entry name" value="Glutathione synthetase ATP-binding domain-like"/>
    <property type="match status" value="1"/>
</dbReference>
<dbReference type="GO" id="GO:0004638">
    <property type="term" value="F:phosphoribosylaminoimidazole carboxylase activity"/>
    <property type="evidence" value="ECO:0007669"/>
    <property type="project" value="InterPro"/>
</dbReference>
<dbReference type="NCBIfam" id="NF004677">
    <property type="entry name" value="PRK06019.1-3"/>
    <property type="match status" value="1"/>
</dbReference>
<proteinExistence type="inferred from homology"/>
<evidence type="ECO:0000256" key="1">
    <source>
        <dbReference type="ARBA" id="ARBA00022598"/>
    </source>
</evidence>
<dbReference type="GO" id="GO:0034028">
    <property type="term" value="F:5-(carboxyamino)imidazole ribonucleotide synthase activity"/>
    <property type="evidence" value="ECO:0007669"/>
    <property type="project" value="UniProtKB-UniRule"/>
</dbReference>
<feature type="binding site" evidence="5">
    <location>
        <begin position="286"/>
        <end position="287"/>
    </location>
    <ligand>
        <name>ATP</name>
        <dbReference type="ChEBI" id="CHEBI:30616"/>
    </ligand>
</feature>
<evidence type="ECO:0000256" key="7">
    <source>
        <dbReference type="SAM" id="MobiDB-lite"/>
    </source>
</evidence>
<dbReference type="UniPathway" id="UPA00074">
    <property type="reaction ID" value="UER00942"/>
</dbReference>
<sequence length="406" mass="43654">MEEKAQDSTEPMVHATPPTTTPATWLGVMGGGQLGRMFTHEAQAMGYKVAVLEPEQDCPTGHVADRHFLADYSDEVALTEMASLCAAVTTEFENVAADSLAILARSSFVAPAAASVSVAQDRMVEKRFFTECAKTSTVLPAPHHLIESAADIEAIPVDLLPGILKTVRLGYDGKGQARVRSLDEVRQAFAGMNGVACVLEKMLPLAYEVSVLVVRGVDGKAAVYPIAENVHRDGILFTTTVPGPNVCGETAERAQRAALAIIGQLNYVGVLCIEFFVLQDGSLVVNEMAPRPHNSGHYTMDACVTSQFAQQVRAMARMPLGDTRQHSPAVMLNILGDVWFEGDDSQQAREPAWDKILALPAAHLHLYGKAQPRRARKMGHITFIAATMAEAQQQLAQACAILGIAP</sequence>
<feature type="binding site" evidence="5">
    <location>
        <position position="165"/>
    </location>
    <ligand>
        <name>ATP</name>
        <dbReference type="ChEBI" id="CHEBI:30616"/>
    </ligand>
</feature>
<dbReference type="NCBIfam" id="NF004676">
    <property type="entry name" value="PRK06019.1-2"/>
    <property type="match status" value="1"/>
</dbReference>
<comment type="pathway">
    <text evidence="5 6">Purine metabolism; IMP biosynthesis via de novo pathway; 5-amino-1-(5-phospho-D-ribosyl)imidazole-4-carboxylate from 5-amino-1-(5-phospho-D-ribosyl)imidazole (N5-CAIR route): step 1/2.</text>
</comment>
<feature type="binding site" evidence="5">
    <location>
        <begin position="200"/>
        <end position="203"/>
    </location>
    <ligand>
        <name>ATP</name>
        <dbReference type="ChEBI" id="CHEBI:30616"/>
    </ligand>
</feature>
<dbReference type="eggNOG" id="COG0026">
    <property type="taxonomic scope" value="Bacteria"/>
</dbReference>